<dbReference type="WBParaSite" id="SVE_1218300.1">
    <property type="protein sequence ID" value="SVE_1218300.1"/>
    <property type="gene ID" value="SVE_1218300"/>
</dbReference>
<reference evidence="3" key="2">
    <citation type="submission" date="2015-08" db="UniProtKB">
        <authorList>
            <consortium name="WormBaseParasite"/>
        </authorList>
    </citation>
    <scope>IDENTIFICATION</scope>
</reference>
<organism evidence="2 3">
    <name type="scientific">Strongyloides venezuelensis</name>
    <name type="common">Threadworm</name>
    <dbReference type="NCBI Taxonomy" id="75913"/>
    <lineage>
        <taxon>Eukaryota</taxon>
        <taxon>Metazoa</taxon>
        <taxon>Ecdysozoa</taxon>
        <taxon>Nematoda</taxon>
        <taxon>Chromadorea</taxon>
        <taxon>Rhabditida</taxon>
        <taxon>Tylenchina</taxon>
        <taxon>Panagrolaimomorpha</taxon>
        <taxon>Strongyloidoidea</taxon>
        <taxon>Strongyloididae</taxon>
        <taxon>Strongyloides</taxon>
    </lineage>
</organism>
<feature type="transmembrane region" description="Helical" evidence="1">
    <location>
        <begin position="90"/>
        <end position="111"/>
    </location>
</feature>
<dbReference type="Proteomes" id="UP000035680">
    <property type="component" value="Unassembled WGS sequence"/>
</dbReference>
<sequence length="113" mass="13380">MNNLFIKEQMMKYKFDVGFNRTSKRIPLPREIKNEVKALLKYAGALLILKEPTVETVDIRLYVVTYIFSSFLMLFRLIMGDHRQANFHRLFFNLIRIVVAVKCVSVCELNFMK</sequence>
<feature type="transmembrane region" description="Helical" evidence="1">
    <location>
        <begin position="59"/>
        <end position="78"/>
    </location>
</feature>
<keyword evidence="1" id="KW-1133">Transmembrane helix</keyword>
<name>A0A0K0FQX0_STRVS</name>
<evidence type="ECO:0000313" key="2">
    <source>
        <dbReference type="Proteomes" id="UP000035680"/>
    </source>
</evidence>
<keyword evidence="2" id="KW-1185">Reference proteome</keyword>
<accession>A0A0K0FQX0</accession>
<reference evidence="2" key="1">
    <citation type="submission" date="2014-07" db="EMBL/GenBank/DDBJ databases">
        <authorList>
            <person name="Martin A.A"/>
            <person name="De Silva N."/>
        </authorList>
    </citation>
    <scope>NUCLEOTIDE SEQUENCE</scope>
</reference>
<keyword evidence="1" id="KW-0812">Transmembrane</keyword>
<evidence type="ECO:0000256" key="1">
    <source>
        <dbReference type="SAM" id="Phobius"/>
    </source>
</evidence>
<evidence type="ECO:0000313" key="3">
    <source>
        <dbReference type="WBParaSite" id="SVE_1218300.1"/>
    </source>
</evidence>
<protein>
    <submittedName>
        <fullName evidence="3">Uncharacterized protein</fullName>
    </submittedName>
</protein>
<dbReference type="AlphaFoldDB" id="A0A0K0FQX0"/>
<keyword evidence="1" id="KW-0472">Membrane</keyword>
<proteinExistence type="predicted"/>